<dbReference type="PANTHER" id="PTHR33840:SF1">
    <property type="entry name" value="TLE1 PHOSPHOLIPASE DOMAIN-CONTAINING PROTEIN"/>
    <property type="match status" value="1"/>
</dbReference>
<organism evidence="2 3">
    <name type="scientific">Sulfitobacter brevis</name>
    <dbReference type="NCBI Taxonomy" id="74348"/>
    <lineage>
        <taxon>Bacteria</taxon>
        <taxon>Pseudomonadati</taxon>
        <taxon>Pseudomonadota</taxon>
        <taxon>Alphaproteobacteria</taxon>
        <taxon>Rhodobacterales</taxon>
        <taxon>Roseobacteraceae</taxon>
        <taxon>Sulfitobacter</taxon>
    </lineage>
</organism>
<dbReference type="PANTHER" id="PTHR33840">
    <property type="match status" value="1"/>
</dbReference>
<accession>A0A1I2AEY2</accession>
<name>A0A1I2AEY2_9RHOB</name>
<evidence type="ECO:0000259" key="1">
    <source>
        <dbReference type="Pfam" id="PF09994"/>
    </source>
</evidence>
<dbReference type="Pfam" id="PF09994">
    <property type="entry name" value="T6SS_Tle1-like_cat"/>
    <property type="match status" value="1"/>
</dbReference>
<dbReference type="STRING" id="74348.SAMN04488523_10763"/>
<dbReference type="InterPro" id="IPR018712">
    <property type="entry name" value="Tle1-like_cat"/>
</dbReference>
<reference evidence="2 3" key="1">
    <citation type="submission" date="2016-10" db="EMBL/GenBank/DDBJ databases">
        <authorList>
            <person name="de Groot N.N."/>
        </authorList>
    </citation>
    <scope>NUCLEOTIDE SEQUENCE [LARGE SCALE GENOMIC DNA]</scope>
    <source>
        <strain evidence="2 3">DSM 11443</strain>
    </source>
</reference>
<proteinExistence type="predicted"/>
<dbReference type="Proteomes" id="UP000198977">
    <property type="component" value="Unassembled WGS sequence"/>
</dbReference>
<evidence type="ECO:0000313" key="3">
    <source>
        <dbReference type="Proteomes" id="UP000198977"/>
    </source>
</evidence>
<keyword evidence="3" id="KW-1185">Reference proteome</keyword>
<sequence>MPNTRQNKSLLGRLFGRIWRRPATDFGPRRGAVTHLVILDGTMSSLEPGGETNAGIAYKLAREMGSALSIYYEPGLQWRTWRSARDIATGRGINRQIRRAYGYLASRYRPGDRIFLMGYSRGAYAVRSLAGVIDLMGLLRADVATERNVRDIYRYYEHGSESDAAQTFRMANCHQRIEIEMIGVWDTVKSLGLNAPMLWRLSEQAHSFHNHDISTIVKNGFHALAIDETREAYAPVMWSSDDAFTGRLEQVWFAGTHGDIGGQLGGFEPARPLANIALVWMLGCAEEVGLPLPSGWRDRFVQDPHAPSQGTWRGYGKIFMTRRRRVIGADRSERMHETVAPRQNAAAKTGFLRRIQAMPAQTGQSTGA</sequence>
<evidence type="ECO:0000313" key="2">
    <source>
        <dbReference type="EMBL" id="SFE42432.1"/>
    </source>
</evidence>
<dbReference type="OrthoDB" id="4378831at2"/>
<dbReference type="RefSeq" id="WP_093923905.1">
    <property type="nucleotide sequence ID" value="NZ_FOMW01000007.1"/>
</dbReference>
<protein>
    <submittedName>
        <fullName evidence="2">Uncharacterized protein, PA2063/DUF2235 family</fullName>
    </submittedName>
</protein>
<gene>
    <name evidence="2" type="ORF">SAMN04488523_10763</name>
</gene>
<dbReference type="SUPFAM" id="SSF53474">
    <property type="entry name" value="alpha/beta-Hydrolases"/>
    <property type="match status" value="1"/>
</dbReference>
<feature type="domain" description="T6SS Phospholipase effector Tle1-like catalytic" evidence="1">
    <location>
        <begin position="36"/>
        <end position="282"/>
    </location>
</feature>
<dbReference type="AlphaFoldDB" id="A0A1I2AEY2"/>
<dbReference type="EMBL" id="FOMW01000007">
    <property type="protein sequence ID" value="SFE42432.1"/>
    <property type="molecule type" value="Genomic_DNA"/>
</dbReference>
<dbReference type="InterPro" id="IPR029058">
    <property type="entry name" value="AB_hydrolase_fold"/>
</dbReference>